<evidence type="ECO:0000313" key="3">
    <source>
        <dbReference type="EMBL" id="MBA0553735.1"/>
    </source>
</evidence>
<sequence>MERDEISLLEEELVQLSMKSSLIVPKENPSLLCSGEEDPEMIMEGHPWFFHRQLIIFDSLVCPVEKSKIKLVVSPFWLKVHVRRNYENLPIFCFGCGCMGHGVKECSNIPIAEREKIDDEYSYSLALKVESNLIGKESFQFGFSAKRIIKQCLYTGVATVDREEIMPNNLPKSKHREGEQIGSEKEVEVLIFELKSTDQEELSPYADVDNLNRGSHSNGMGRSP</sequence>
<dbReference type="Proteomes" id="UP000593572">
    <property type="component" value="Unassembled WGS sequence"/>
</dbReference>
<dbReference type="Pfam" id="PF14392">
    <property type="entry name" value="zf-CCHC_4"/>
    <property type="match status" value="1"/>
</dbReference>
<dbReference type="EMBL" id="JABEZX010000004">
    <property type="protein sequence ID" value="MBA0553735.1"/>
    <property type="molecule type" value="Genomic_DNA"/>
</dbReference>
<evidence type="ECO:0000313" key="4">
    <source>
        <dbReference type="Proteomes" id="UP000593572"/>
    </source>
</evidence>
<name>A0A7J8LMS2_9ROSI</name>
<accession>A0A7J8LMS2</accession>
<gene>
    <name evidence="3" type="ORF">Golob_012886</name>
</gene>
<feature type="compositionally biased region" description="Polar residues" evidence="1">
    <location>
        <begin position="212"/>
        <end position="224"/>
    </location>
</feature>
<organism evidence="3 4">
    <name type="scientific">Gossypium lobatum</name>
    <dbReference type="NCBI Taxonomy" id="34289"/>
    <lineage>
        <taxon>Eukaryota</taxon>
        <taxon>Viridiplantae</taxon>
        <taxon>Streptophyta</taxon>
        <taxon>Embryophyta</taxon>
        <taxon>Tracheophyta</taxon>
        <taxon>Spermatophyta</taxon>
        <taxon>Magnoliopsida</taxon>
        <taxon>eudicotyledons</taxon>
        <taxon>Gunneridae</taxon>
        <taxon>Pentapetalae</taxon>
        <taxon>rosids</taxon>
        <taxon>malvids</taxon>
        <taxon>Malvales</taxon>
        <taxon>Malvaceae</taxon>
        <taxon>Malvoideae</taxon>
        <taxon>Gossypium</taxon>
    </lineage>
</organism>
<reference evidence="3 4" key="1">
    <citation type="journal article" date="2019" name="Genome Biol. Evol.">
        <title>Insights into the evolution of the New World diploid cottons (Gossypium, subgenus Houzingenia) based on genome sequencing.</title>
        <authorList>
            <person name="Grover C.E."/>
            <person name="Arick M.A. 2nd"/>
            <person name="Thrash A."/>
            <person name="Conover J.L."/>
            <person name="Sanders W.S."/>
            <person name="Peterson D.G."/>
            <person name="Frelichowski J.E."/>
            <person name="Scheffler J.A."/>
            <person name="Scheffler B.E."/>
            <person name="Wendel J.F."/>
        </authorList>
    </citation>
    <scope>NUCLEOTIDE SEQUENCE [LARGE SCALE GENOMIC DNA]</scope>
    <source>
        <strain evidence="3">157</strain>
        <tissue evidence="3">Leaf</tissue>
    </source>
</reference>
<keyword evidence="4" id="KW-1185">Reference proteome</keyword>
<comment type="caution">
    <text evidence="3">The sequence shown here is derived from an EMBL/GenBank/DDBJ whole genome shotgun (WGS) entry which is preliminary data.</text>
</comment>
<evidence type="ECO:0000259" key="2">
    <source>
        <dbReference type="Pfam" id="PF14392"/>
    </source>
</evidence>
<feature type="domain" description="Zinc knuckle CX2CX4HX4C" evidence="2">
    <location>
        <begin position="82"/>
        <end position="107"/>
    </location>
</feature>
<feature type="non-terminal residue" evidence="3">
    <location>
        <position position="1"/>
    </location>
</feature>
<proteinExistence type="predicted"/>
<dbReference type="AlphaFoldDB" id="A0A7J8LMS2"/>
<evidence type="ECO:0000256" key="1">
    <source>
        <dbReference type="SAM" id="MobiDB-lite"/>
    </source>
</evidence>
<feature type="region of interest" description="Disordered" evidence="1">
    <location>
        <begin position="203"/>
        <end position="224"/>
    </location>
</feature>
<dbReference type="InterPro" id="IPR025836">
    <property type="entry name" value="Zn_knuckle_CX2CX4HX4C"/>
</dbReference>
<protein>
    <recommendedName>
        <fullName evidence="2">Zinc knuckle CX2CX4HX4C domain-containing protein</fullName>
    </recommendedName>
</protein>